<organism evidence="1 2">
    <name type="scientific">Urochloa decumbens</name>
    <dbReference type="NCBI Taxonomy" id="240449"/>
    <lineage>
        <taxon>Eukaryota</taxon>
        <taxon>Viridiplantae</taxon>
        <taxon>Streptophyta</taxon>
        <taxon>Embryophyta</taxon>
        <taxon>Tracheophyta</taxon>
        <taxon>Spermatophyta</taxon>
        <taxon>Magnoliopsida</taxon>
        <taxon>Liliopsida</taxon>
        <taxon>Poales</taxon>
        <taxon>Poaceae</taxon>
        <taxon>PACMAD clade</taxon>
        <taxon>Panicoideae</taxon>
        <taxon>Panicodae</taxon>
        <taxon>Paniceae</taxon>
        <taxon>Melinidinae</taxon>
        <taxon>Urochloa</taxon>
    </lineage>
</organism>
<evidence type="ECO:0000313" key="1">
    <source>
        <dbReference type="EMBL" id="CAL4998682.1"/>
    </source>
</evidence>
<proteinExistence type="predicted"/>
<protein>
    <submittedName>
        <fullName evidence="1">Uncharacterized protein</fullName>
    </submittedName>
</protein>
<keyword evidence="2" id="KW-1185">Reference proteome</keyword>
<dbReference type="EMBL" id="OZ075135">
    <property type="protein sequence ID" value="CAL4998682.1"/>
    <property type="molecule type" value="Genomic_DNA"/>
</dbReference>
<sequence length="158" mass="17185">MEVDVDLAPGCAMQELPRSTAGVQPQVADLFTTPEPPILPQLPQRRQRARRTFDMTAVRRSARLARKPALPTLEKAQRNLYRKLGVSTEEFATIEQVLQQYVNAIGGPLPESVIAALTAFLDLDDNDAELTTEALIEHAGEGLEDLQQVEGAAVPSAA</sequence>
<accession>A0ABC9BDW8</accession>
<dbReference type="Proteomes" id="UP001497457">
    <property type="component" value="Chromosome 25rd"/>
</dbReference>
<name>A0ABC9BDW8_9POAL</name>
<reference evidence="2" key="1">
    <citation type="submission" date="2024-06" db="EMBL/GenBank/DDBJ databases">
        <authorList>
            <person name="Ryan C."/>
        </authorList>
    </citation>
    <scope>NUCLEOTIDE SEQUENCE [LARGE SCALE GENOMIC DNA]</scope>
</reference>
<reference evidence="1 2" key="2">
    <citation type="submission" date="2024-10" db="EMBL/GenBank/DDBJ databases">
        <authorList>
            <person name="Ryan C."/>
        </authorList>
    </citation>
    <scope>NUCLEOTIDE SEQUENCE [LARGE SCALE GENOMIC DNA]</scope>
</reference>
<evidence type="ECO:0000313" key="2">
    <source>
        <dbReference type="Proteomes" id="UP001497457"/>
    </source>
</evidence>
<dbReference type="AlphaFoldDB" id="A0ABC9BDW8"/>
<gene>
    <name evidence="1" type="ORF">URODEC1_LOCUS63938</name>
</gene>